<dbReference type="RefSeq" id="WP_301415979.1">
    <property type="nucleotide sequence ID" value="NZ_CP098023.1"/>
</dbReference>
<gene>
    <name evidence="1" type="ORF">M8T91_01100</name>
</gene>
<proteinExistence type="predicted"/>
<dbReference type="PANTHER" id="PTHR36849">
    <property type="entry name" value="CYTOPLASMIC PROTEIN-RELATED"/>
    <property type="match status" value="1"/>
</dbReference>
<evidence type="ECO:0000313" key="2">
    <source>
        <dbReference type="Proteomes" id="UP001321520"/>
    </source>
</evidence>
<dbReference type="EMBL" id="CP098023">
    <property type="protein sequence ID" value="WKD50054.1"/>
    <property type="molecule type" value="Genomic_DNA"/>
</dbReference>
<dbReference type="InterPro" id="IPR052552">
    <property type="entry name" value="YeaO-like"/>
</dbReference>
<reference evidence="1 2" key="1">
    <citation type="submission" date="2022-05" db="EMBL/GenBank/DDBJ databases">
        <title>Microbulbifer sp. nov., isolated from sponge.</title>
        <authorList>
            <person name="Gao L."/>
        </authorList>
    </citation>
    <scope>NUCLEOTIDE SEQUENCE [LARGE SCALE GENOMIC DNA]</scope>
    <source>
        <strain evidence="1 2">MI-G</strain>
    </source>
</reference>
<accession>A0ABY9EEV5</accession>
<sequence length="124" mass="14649">MKIKIKRVYEEAKEEDGERVLVDRLWPRGLSKGKGKIDKWIKEIAPSNELRKWYGHDPKKWLEFKIRYFDELNKKRALLEQFCAEVSNQSVTLLFSSKELKLNNAVALKEYLESIINVGKSHNK</sequence>
<dbReference type="PANTHER" id="PTHR36849:SF1">
    <property type="entry name" value="CYTOPLASMIC PROTEIN"/>
    <property type="match status" value="1"/>
</dbReference>
<dbReference type="Pfam" id="PF22752">
    <property type="entry name" value="DUF488-N3i"/>
    <property type="match status" value="1"/>
</dbReference>
<evidence type="ECO:0000313" key="1">
    <source>
        <dbReference type="EMBL" id="WKD50054.1"/>
    </source>
</evidence>
<organism evidence="1 2">
    <name type="scientific">Microbulbifer spongiae</name>
    <dbReference type="NCBI Taxonomy" id="2944933"/>
    <lineage>
        <taxon>Bacteria</taxon>
        <taxon>Pseudomonadati</taxon>
        <taxon>Pseudomonadota</taxon>
        <taxon>Gammaproteobacteria</taxon>
        <taxon>Cellvibrionales</taxon>
        <taxon>Microbulbiferaceae</taxon>
        <taxon>Microbulbifer</taxon>
    </lineage>
</organism>
<dbReference type="Proteomes" id="UP001321520">
    <property type="component" value="Chromosome"/>
</dbReference>
<protein>
    <submittedName>
        <fullName evidence="1">DUF488 family protein</fullName>
    </submittedName>
</protein>
<name>A0ABY9EEV5_9GAMM</name>
<keyword evidence="2" id="KW-1185">Reference proteome</keyword>